<sequence length="75" mass="8045">MFLPSSPGTAVSGTPTTAPSTTWPRLISSPVSLPNYLSRRRNVTRACAASRLVHPFLKCGGGLGRLGGWNWFTQT</sequence>
<name>A0A8H7P071_9APHY</name>
<reference evidence="2" key="2">
    <citation type="journal article" name="Front. Microbiol.">
        <title>Degradative Capacity of Two Strains of Rhodonia placenta: From Phenotype to Genotype.</title>
        <authorList>
            <person name="Kolle M."/>
            <person name="Horta M.A.C."/>
            <person name="Nowrousian M."/>
            <person name="Ohm R.A."/>
            <person name="Benz J.P."/>
            <person name="Pilgard A."/>
        </authorList>
    </citation>
    <scope>NUCLEOTIDE SEQUENCE</scope>
    <source>
        <strain evidence="2">FPRL280</strain>
    </source>
</reference>
<dbReference type="EMBL" id="JADOXO010000139">
    <property type="protein sequence ID" value="KAF9812157.1"/>
    <property type="molecule type" value="Genomic_DNA"/>
</dbReference>
<dbReference type="Proteomes" id="UP000639403">
    <property type="component" value="Unassembled WGS sequence"/>
</dbReference>
<feature type="region of interest" description="Disordered" evidence="1">
    <location>
        <begin position="1"/>
        <end position="24"/>
    </location>
</feature>
<organism evidence="2 3">
    <name type="scientific">Rhodonia placenta</name>
    <dbReference type="NCBI Taxonomy" id="104341"/>
    <lineage>
        <taxon>Eukaryota</taxon>
        <taxon>Fungi</taxon>
        <taxon>Dikarya</taxon>
        <taxon>Basidiomycota</taxon>
        <taxon>Agaricomycotina</taxon>
        <taxon>Agaricomycetes</taxon>
        <taxon>Polyporales</taxon>
        <taxon>Adustoporiaceae</taxon>
        <taxon>Rhodonia</taxon>
    </lineage>
</organism>
<proteinExistence type="predicted"/>
<feature type="compositionally biased region" description="Polar residues" evidence="1">
    <location>
        <begin position="1"/>
        <end position="23"/>
    </location>
</feature>
<evidence type="ECO:0000313" key="2">
    <source>
        <dbReference type="EMBL" id="KAF9812157.1"/>
    </source>
</evidence>
<comment type="caution">
    <text evidence="2">The sequence shown here is derived from an EMBL/GenBank/DDBJ whole genome shotgun (WGS) entry which is preliminary data.</text>
</comment>
<accession>A0A8H7P071</accession>
<dbReference type="AlphaFoldDB" id="A0A8H7P071"/>
<reference evidence="2" key="1">
    <citation type="submission" date="2020-11" db="EMBL/GenBank/DDBJ databases">
        <authorList>
            <person name="Koelle M."/>
            <person name="Horta M.A.C."/>
            <person name="Nowrousian M."/>
            <person name="Ohm R.A."/>
            <person name="Benz P."/>
            <person name="Pilgard A."/>
        </authorList>
    </citation>
    <scope>NUCLEOTIDE SEQUENCE</scope>
    <source>
        <strain evidence="2">FPRL280</strain>
    </source>
</reference>
<gene>
    <name evidence="2" type="ORF">IEO21_06333</name>
</gene>
<evidence type="ECO:0000313" key="3">
    <source>
        <dbReference type="Proteomes" id="UP000639403"/>
    </source>
</evidence>
<evidence type="ECO:0000256" key="1">
    <source>
        <dbReference type="SAM" id="MobiDB-lite"/>
    </source>
</evidence>
<protein>
    <submittedName>
        <fullName evidence="2">Uncharacterized protein</fullName>
    </submittedName>
</protein>